<evidence type="ECO:0000256" key="1">
    <source>
        <dbReference type="SAM" id="Phobius"/>
    </source>
</evidence>
<sequence>MSMSQPPRSGLYQPVQYAQQAPTAPPMDEKYMPMSNNRRYCCGLFSSRKGCLWCFIPCCVFILIAIALILFFCIPREPNFDAYGVSYTNQTTVKLVNGGPFIQFNLGLNVSLYSLSYYPTTLASIDVTGAPVVNGQQSKTLAVNGTNPKPIYLPSFTNVSTVIPFTVIYNASSVAAALADPLWGDLFEACGLIPLVKARPLQLAYSATGSLQGLEFIKATKSGSYNYTCVITASEVTAIFGTALATLGL</sequence>
<reference evidence="2 3" key="1">
    <citation type="journal article" date="2019" name="Sci. Rep.">
        <title>Comparative genomics of chytrid fungi reveal insights into the obligate biotrophic and pathogenic lifestyle of Synchytrium endobioticum.</title>
        <authorList>
            <person name="van de Vossenberg B.T.L.H."/>
            <person name="Warris S."/>
            <person name="Nguyen H.D.T."/>
            <person name="van Gent-Pelzer M.P.E."/>
            <person name="Joly D.L."/>
            <person name="van de Geest H.C."/>
            <person name="Bonants P.J.M."/>
            <person name="Smith D.S."/>
            <person name="Levesque C.A."/>
            <person name="van der Lee T.A.J."/>
        </authorList>
    </citation>
    <scope>NUCLEOTIDE SEQUENCE [LARGE SCALE GENOMIC DNA]</scope>
    <source>
        <strain evidence="2 3">JEL517</strain>
    </source>
</reference>
<dbReference type="RefSeq" id="XP_031025665.1">
    <property type="nucleotide sequence ID" value="XM_031168432.1"/>
</dbReference>
<dbReference type="GeneID" id="42003729"/>
<organism evidence="2 3">
    <name type="scientific">Synchytrium microbalum</name>
    <dbReference type="NCBI Taxonomy" id="1806994"/>
    <lineage>
        <taxon>Eukaryota</taxon>
        <taxon>Fungi</taxon>
        <taxon>Fungi incertae sedis</taxon>
        <taxon>Chytridiomycota</taxon>
        <taxon>Chytridiomycota incertae sedis</taxon>
        <taxon>Chytridiomycetes</taxon>
        <taxon>Synchytriales</taxon>
        <taxon>Synchytriaceae</taxon>
        <taxon>Synchytrium</taxon>
    </lineage>
</organism>
<dbReference type="EMBL" id="QEAO01000010">
    <property type="protein sequence ID" value="TPX35080.1"/>
    <property type="molecule type" value="Genomic_DNA"/>
</dbReference>
<dbReference type="AlphaFoldDB" id="A0A507C0L8"/>
<comment type="caution">
    <text evidence="2">The sequence shown here is derived from an EMBL/GenBank/DDBJ whole genome shotgun (WGS) entry which is preliminary data.</text>
</comment>
<keyword evidence="1" id="KW-0472">Membrane</keyword>
<dbReference type="OrthoDB" id="10436272at2759"/>
<proteinExistence type="predicted"/>
<dbReference type="Proteomes" id="UP000319731">
    <property type="component" value="Unassembled WGS sequence"/>
</dbReference>
<accession>A0A507C0L8</accession>
<name>A0A507C0L8_9FUNG</name>
<protein>
    <recommendedName>
        <fullName evidence="4">Late embryogenesis abundant protein LEA-2 subgroup domain-containing protein</fullName>
    </recommendedName>
</protein>
<keyword evidence="3" id="KW-1185">Reference proteome</keyword>
<evidence type="ECO:0000313" key="2">
    <source>
        <dbReference type="EMBL" id="TPX35080.1"/>
    </source>
</evidence>
<gene>
    <name evidence="2" type="ORF">SmJEL517_g02504</name>
</gene>
<keyword evidence="1" id="KW-0812">Transmembrane</keyword>
<evidence type="ECO:0000313" key="3">
    <source>
        <dbReference type="Proteomes" id="UP000319731"/>
    </source>
</evidence>
<feature type="transmembrane region" description="Helical" evidence="1">
    <location>
        <begin position="52"/>
        <end position="72"/>
    </location>
</feature>
<keyword evidence="1" id="KW-1133">Transmembrane helix</keyword>
<evidence type="ECO:0008006" key="4">
    <source>
        <dbReference type="Google" id="ProtNLM"/>
    </source>
</evidence>